<dbReference type="Pfam" id="PF13041">
    <property type="entry name" value="PPR_2"/>
    <property type="match status" value="2"/>
</dbReference>
<dbReference type="AlphaFoldDB" id="A0A7C9CQD3"/>
<dbReference type="InterPro" id="IPR046848">
    <property type="entry name" value="E_motif"/>
</dbReference>
<dbReference type="InterPro" id="IPR046960">
    <property type="entry name" value="PPR_At4g14850-like_plant"/>
</dbReference>
<feature type="repeat" description="PPR" evidence="3">
    <location>
        <begin position="323"/>
        <end position="357"/>
    </location>
</feature>
<dbReference type="FunFam" id="1.25.40.10:FF:000333">
    <property type="entry name" value="Pentatricopeptide repeat-containing protein"/>
    <property type="match status" value="1"/>
</dbReference>
<dbReference type="PANTHER" id="PTHR47926:SF436">
    <property type="entry name" value="PENTATRICOPEPTIDE REPEAT-CONTAINING PROTEIN ELI1, CHLOROPLASTIC-LIKE ISOFORM X2"/>
    <property type="match status" value="1"/>
</dbReference>
<dbReference type="InterPro" id="IPR011990">
    <property type="entry name" value="TPR-like_helical_dom_sf"/>
</dbReference>
<protein>
    <submittedName>
        <fullName evidence="4">Uncharacterized protein</fullName>
    </submittedName>
</protein>
<reference evidence="4" key="2">
    <citation type="submission" date="2020-07" db="EMBL/GenBank/DDBJ databases">
        <authorList>
            <person name="Vera ALvarez R."/>
            <person name="Arias-Moreno D.M."/>
            <person name="Jimenez-Jacinto V."/>
            <person name="Jimenez-Bremont J.F."/>
            <person name="Swaminathan K."/>
            <person name="Moose S.P."/>
            <person name="Guerrero-Gonzalez M.L."/>
            <person name="Marino-Ramirez L."/>
            <person name="Landsman D."/>
            <person name="Rodriguez-Kessler M."/>
            <person name="Delgado-Sanchez P."/>
        </authorList>
    </citation>
    <scope>NUCLEOTIDE SEQUENCE</scope>
    <source>
        <tissue evidence="4">Cladode</tissue>
    </source>
</reference>
<feature type="repeat" description="PPR" evidence="3">
    <location>
        <begin position="222"/>
        <end position="256"/>
    </location>
</feature>
<dbReference type="NCBIfam" id="TIGR00756">
    <property type="entry name" value="PPR"/>
    <property type="match status" value="4"/>
</dbReference>
<comment type="similarity">
    <text evidence="1">Belongs to the PPR family. PCMP-H subfamily.</text>
</comment>
<dbReference type="GO" id="GO:0003723">
    <property type="term" value="F:RNA binding"/>
    <property type="evidence" value="ECO:0007669"/>
    <property type="project" value="InterPro"/>
</dbReference>
<feature type="repeat" description="PPR" evidence="3">
    <location>
        <begin position="190"/>
        <end position="220"/>
    </location>
</feature>
<accession>A0A7C9CQD3</accession>
<dbReference type="Gene3D" id="1.25.40.10">
    <property type="entry name" value="Tetratricopeptide repeat domain"/>
    <property type="match status" value="3"/>
</dbReference>
<dbReference type="SUPFAM" id="SSF48452">
    <property type="entry name" value="TPR-like"/>
    <property type="match status" value="2"/>
</dbReference>
<dbReference type="Pfam" id="PF01535">
    <property type="entry name" value="PPR"/>
    <property type="match status" value="5"/>
</dbReference>
<dbReference type="FunFam" id="1.25.40.10:FF:000470">
    <property type="entry name" value="Pentatricopeptide repeat-containing protein At5g66520"/>
    <property type="match status" value="1"/>
</dbReference>
<proteinExistence type="inferred from homology"/>
<dbReference type="PROSITE" id="PS51375">
    <property type="entry name" value="PPR"/>
    <property type="match status" value="4"/>
</dbReference>
<organism evidence="4">
    <name type="scientific">Opuntia streptacantha</name>
    <name type="common">Prickly pear cactus</name>
    <name type="synonym">Opuntia cardona</name>
    <dbReference type="NCBI Taxonomy" id="393608"/>
    <lineage>
        <taxon>Eukaryota</taxon>
        <taxon>Viridiplantae</taxon>
        <taxon>Streptophyta</taxon>
        <taxon>Embryophyta</taxon>
        <taxon>Tracheophyta</taxon>
        <taxon>Spermatophyta</taxon>
        <taxon>Magnoliopsida</taxon>
        <taxon>eudicotyledons</taxon>
        <taxon>Gunneridae</taxon>
        <taxon>Pentapetalae</taxon>
        <taxon>Caryophyllales</taxon>
        <taxon>Cactineae</taxon>
        <taxon>Cactaceae</taxon>
        <taxon>Opuntioideae</taxon>
        <taxon>Opuntia</taxon>
    </lineage>
</organism>
<evidence type="ECO:0000313" key="4">
    <source>
        <dbReference type="EMBL" id="MBA4623202.1"/>
    </source>
</evidence>
<evidence type="ECO:0000256" key="1">
    <source>
        <dbReference type="ARBA" id="ARBA00006643"/>
    </source>
</evidence>
<dbReference type="EMBL" id="GISG01042136">
    <property type="protein sequence ID" value="MBA4623202.1"/>
    <property type="molecule type" value="Transcribed_RNA"/>
</dbReference>
<reference evidence="4" key="1">
    <citation type="journal article" date="2013" name="J. Plant Res.">
        <title>Effect of fungi and light on seed germination of three Opuntia species from semiarid lands of central Mexico.</title>
        <authorList>
            <person name="Delgado-Sanchez P."/>
            <person name="Jimenez-Bremont J.F."/>
            <person name="Guerrero-Gonzalez Mde L."/>
            <person name="Flores J."/>
        </authorList>
    </citation>
    <scope>NUCLEOTIDE SEQUENCE</scope>
    <source>
        <tissue evidence="4">Cladode</tissue>
    </source>
</reference>
<dbReference type="Pfam" id="PF20431">
    <property type="entry name" value="E_motif"/>
    <property type="match status" value="1"/>
</dbReference>
<keyword evidence="2" id="KW-0677">Repeat</keyword>
<dbReference type="FunFam" id="1.25.40.10:FF:000184">
    <property type="entry name" value="Pentatricopeptide repeat-containing protein, chloroplastic"/>
    <property type="match status" value="1"/>
</dbReference>
<sequence length="550" mass="62024">MTTLTHCLLPPSQSRISKFISNHPHLRRLETHCTTMQDLKQIHGHLLKTGLSEDPIAISRVLAFSATSPAADINYAYSIFIHIESPNLFIWNTIIRGFSQSSSPQNAISLFIEMLNTSPIEPQQLTYPSLFKAYAHLGLARDGAQLHGRIIKSGLEFDPFIRNTIIYMYVNSGFLSEAYKLFDNNEGNFDVVAWNSMIMGLAKSGEIDASRRLFDKMGSKRNAISWNSMISGCVRNGKLLEAVELFQRMQEEGNKVSEFTLVSLLNACANLRSLEQGEWIYHYICRNKFEINVIMVTAIVDMYCKCGDIQKARRVFEEAPIRGLSSWNSMILGLANNGCEEEAMQLFSELLSSNVQPNDVTFLGLLTACNYLGNVSKAKDYFLLMTEKYKIKPSIKHYNCMVDVLGQAGFLEEANHLIKDMPVQPDVIIWGSLLSACKKHGNIEMAAWAAKHIHESNTNDTAAYILMSNIYAASGHFEDAIKQRILMKEKQVSKERGGSSVEINGQVQEFVSAGKLQPQMQELILNLHFYHEDDNFPTEEVEVRDNFSTI</sequence>
<name>A0A7C9CQD3_OPUST</name>
<dbReference type="InterPro" id="IPR002885">
    <property type="entry name" value="PPR_rpt"/>
</dbReference>
<dbReference type="PANTHER" id="PTHR47926">
    <property type="entry name" value="PENTATRICOPEPTIDE REPEAT-CONTAINING PROTEIN"/>
    <property type="match status" value="1"/>
</dbReference>
<feature type="repeat" description="PPR" evidence="3">
    <location>
        <begin position="87"/>
        <end position="122"/>
    </location>
</feature>
<dbReference type="GO" id="GO:0009451">
    <property type="term" value="P:RNA modification"/>
    <property type="evidence" value="ECO:0007669"/>
    <property type="project" value="InterPro"/>
</dbReference>
<evidence type="ECO:0000256" key="3">
    <source>
        <dbReference type="PROSITE-ProRule" id="PRU00708"/>
    </source>
</evidence>
<evidence type="ECO:0000256" key="2">
    <source>
        <dbReference type="ARBA" id="ARBA00022737"/>
    </source>
</evidence>